<name>A0A1Y2FBW9_PROLT</name>
<dbReference type="EMBL" id="MCFI01000011">
    <property type="protein sequence ID" value="ORY81403.1"/>
    <property type="molecule type" value="Genomic_DNA"/>
</dbReference>
<keyword evidence="3" id="KW-1185">Reference proteome</keyword>
<reference evidence="2 3" key="1">
    <citation type="submission" date="2016-07" db="EMBL/GenBank/DDBJ databases">
        <title>Pervasive Adenine N6-methylation of Active Genes in Fungi.</title>
        <authorList>
            <consortium name="DOE Joint Genome Institute"/>
            <person name="Mondo S.J."/>
            <person name="Dannebaum R.O."/>
            <person name="Kuo R.C."/>
            <person name="Labutti K."/>
            <person name="Haridas S."/>
            <person name="Kuo A."/>
            <person name="Salamov A."/>
            <person name="Ahrendt S.R."/>
            <person name="Lipzen A."/>
            <person name="Sullivan W."/>
            <person name="Andreopoulos W.B."/>
            <person name="Clum A."/>
            <person name="Lindquist E."/>
            <person name="Daum C."/>
            <person name="Ramamoorthy G.K."/>
            <person name="Gryganskyi A."/>
            <person name="Culley D."/>
            <person name="Magnuson J.K."/>
            <person name="James T.Y."/>
            <person name="O'Malley M.A."/>
            <person name="Stajich J.E."/>
            <person name="Spatafora J.W."/>
            <person name="Visel A."/>
            <person name="Grigoriev I.V."/>
        </authorList>
    </citation>
    <scope>NUCLEOTIDE SEQUENCE [LARGE SCALE GENOMIC DNA]</scope>
    <source>
        <strain evidence="2 3">12-1054</strain>
    </source>
</reference>
<dbReference type="RefSeq" id="XP_040724779.1">
    <property type="nucleotide sequence ID" value="XM_040871282.1"/>
</dbReference>
<sequence>MRPEEVFYAPSVVSVGGRHRQPSVTDSSILSPTPTCVSRFTPITTPNLSHGFHSYSLTAPSMERKGSNSSNVSSTTLHETHAATWSHSSPFKGLLSKKSLLHIKTIALPTSRAKHDLHLDTNSGMDFSTFMKSAPSSPTSQTTPVVAQLSAQDRKLAKELAKTEKLREVVRLRNEKIDRQEAKKQASRLAKVKPFQQSTGLAAVPA</sequence>
<protein>
    <submittedName>
        <fullName evidence="2">Uncharacterized protein</fullName>
    </submittedName>
</protein>
<gene>
    <name evidence="2" type="ORF">BCR37DRAFT_393272</name>
</gene>
<dbReference type="Proteomes" id="UP000193685">
    <property type="component" value="Unassembled WGS sequence"/>
</dbReference>
<evidence type="ECO:0000313" key="2">
    <source>
        <dbReference type="EMBL" id="ORY81403.1"/>
    </source>
</evidence>
<feature type="region of interest" description="Disordered" evidence="1">
    <location>
        <begin position="177"/>
        <end position="206"/>
    </location>
</feature>
<evidence type="ECO:0000256" key="1">
    <source>
        <dbReference type="SAM" id="MobiDB-lite"/>
    </source>
</evidence>
<proteinExistence type="predicted"/>
<evidence type="ECO:0000313" key="3">
    <source>
        <dbReference type="Proteomes" id="UP000193685"/>
    </source>
</evidence>
<comment type="caution">
    <text evidence="2">The sequence shown here is derived from an EMBL/GenBank/DDBJ whole genome shotgun (WGS) entry which is preliminary data.</text>
</comment>
<dbReference type="AlphaFoldDB" id="A0A1Y2FBW9"/>
<accession>A0A1Y2FBW9</accession>
<organism evidence="2 3">
    <name type="scientific">Protomyces lactucae-debilis</name>
    <dbReference type="NCBI Taxonomy" id="2754530"/>
    <lineage>
        <taxon>Eukaryota</taxon>
        <taxon>Fungi</taxon>
        <taxon>Dikarya</taxon>
        <taxon>Ascomycota</taxon>
        <taxon>Taphrinomycotina</taxon>
        <taxon>Taphrinomycetes</taxon>
        <taxon>Taphrinales</taxon>
        <taxon>Protomycetaceae</taxon>
        <taxon>Protomyces</taxon>
    </lineage>
</organism>
<dbReference type="GeneID" id="63787881"/>